<gene>
    <name evidence="3" type="ORF">BTO16_10250</name>
</gene>
<evidence type="ECO:0000256" key="1">
    <source>
        <dbReference type="ARBA" id="ARBA00022729"/>
    </source>
</evidence>
<dbReference type="RefSeq" id="WP_170064447.1">
    <property type="nucleotide sequence ID" value="NZ_MSCM01000002.1"/>
</dbReference>
<evidence type="ECO:0000313" key="3">
    <source>
        <dbReference type="EMBL" id="PQJ76293.1"/>
    </source>
</evidence>
<reference evidence="3 4" key="1">
    <citation type="submission" date="2016-12" db="EMBL/GenBank/DDBJ databases">
        <title>Trade-off between light-utilization and light-protection in marine flavobacteria.</title>
        <authorList>
            <person name="Kumagai Y."/>
            <person name="Yoshizawa S."/>
            <person name="Kogure K."/>
            <person name="Iwasaki W."/>
        </authorList>
    </citation>
    <scope>NUCLEOTIDE SEQUENCE [LARGE SCALE GENOMIC DNA]</scope>
    <source>
        <strain evidence="3 4">ATCC 43844</strain>
    </source>
</reference>
<dbReference type="Pfam" id="PF18962">
    <property type="entry name" value="Por_Secre_tail"/>
    <property type="match status" value="1"/>
</dbReference>
<dbReference type="Gene3D" id="2.60.40.3440">
    <property type="match status" value="1"/>
</dbReference>
<dbReference type="Proteomes" id="UP000239068">
    <property type="component" value="Unassembled WGS sequence"/>
</dbReference>
<dbReference type="InterPro" id="IPR026444">
    <property type="entry name" value="Secre_tail"/>
</dbReference>
<sequence>ETIDINSLNSIFTVTANDNYGIDGVHANHPLTLRNGRSSTVTSNGGKISVNNLTIVYTPKTGYDGVDSFIYTITDASGDASTASVTVTVVIPKRDLTNATIDDHIDSKNEFLVYPNPSNGYVQSTLFSNIQTKATLYIFDVTGKVVYNSALEIKKGRNVFDLNLNLKPGVLFLKILSSEVDFGTSKIIFN</sequence>
<dbReference type="AlphaFoldDB" id="A0A2S7WF97"/>
<dbReference type="NCBIfam" id="TIGR04183">
    <property type="entry name" value="Por_Secre_tail"/>
    <property type="match status" value="1"/>
</dbReference>
<dbReference type="Pfam" id="PF17963">
    <property type="entry name" value="Big_9"/>
    <property type="match status" value="1"/>
</dbReference>
<comment type="caution">
    <text evidence="3">The sequence shown here is derived from an EMBL/GenBank/DDBJ whole genome shotgun (WGS) entry which is preliminary data.</text>
</comment>
<organism evidence="3 4">
    <name type="scientific">Polaribacter glomeratus</name>
    <dbReference type="NCBI Taxonomy" id="102"/>
    <lineage>
        <taxon>Bacteria</taxon>
        <taxon>Pseudomonadati</taxon>
        <taxon>Bacteroidota</taxon>
        <taxon>Flavobacteriia</taxon>
        <taxon>Flavobacteriales</taxon>
        <taxon>Flavobacteriaceae</taxon>
    </lineage>
</organism>
<dbReference type="EMBL" id="MSCM01000002">
    <property type="protein sequence ID" value="PQJ76293.1"/>
    <property type="molecule type" value="Genomic_DNA"/>
</dbReference>
<keyword evidence="4" id="KW-1185">Reference proteome</keyword>
<protein>
    <recommendedName>
        <fullName evidence="2">Secretion system C-terminal sorting domain-containing protein</fullName>
    </recommendedName>
</protein>
<name>A0A2S7WF97_9FLAO</name>
<accession>A0A2S7WF97</accession>
<feature type="domain" description="Secretion system C-terminal sorting" evidence="2">
    <location>
        <begin position="113"/>
        <end position="188"/>
    </location>
</feature>
<feature type="non-terminal residue" evidence="3">
    <location>
        <position position="1"/>
    </location>
</feature>
<evidence type="ECO:0000313" key="4">
    <source>
        <dbReference type="Proteomes" id="UP000239068"/>
    </source>
</evidence>
<evidence type="ECO:0000259" key="2">
    <source>
        <dbReference type="Pfam" id="PF18962"/>
    </source>
</evidence>
<keyword evidence="1" id="KW-0732">Signal</keyword>
<proteinExistence type="predicted"/>